<accession>A0ABW1UY03</accession>
<comment type="caution">
    <text evidence="1">The sequence shown here is derived from an EMBL/GenBank/DDBJ whole genome shotgun (WGS) entry which is preliminary data.</text>
</comment>
<gene>
    <name evidence="1" type="ORF">ACFP56_00285</name>
</gene>
<dbReference type="RefSeq" id="WP_379229845.1">
    <property type="nucleotide sequence ID" value="NZ_JBHSTE010000001.1"/>
</dbReference>
<evidence type="ECO:0008006" key="3">
    <source>
        <dbReference type="Google" id="ProtNLM"/>
    </source>
</evidence>
<name>A0ABW1UY03_9BACL</name>
<keyword evidence="2" id="KW-1185">Reference proteome</keyword>
<evidence type="ECO:0000313" key="2">
    <source>
        <dbReference type="Proteomes" id="UP001596233"/>
    </source>
</evidence>
<sequence length="88" mass="10003">MNVMINHAKMTKSKEDGYVGAVHFEVEGHQQAYEITLHSKRGSDWGYGLFFLEGSGNEEQLLEVEDEIEENDELFERLIEAGLAALEE</sequence>
<dbReference type="EMBL" id="JBHSTE010000001">
    <property type="protein sequence ID" value="MFC6331041.1"/>
    <property type="molecule type" value="Genomic_DNA"/>
</dbReference>
<organism evidence="1 2">
    <name type="scientific">Paenibacillus septentrionalis</name>
    <dbReference type="NCBI Taxonomy" id="429342"/>
    <lineage>
        <taxon>Bacteria</taxon>
        <taxon>Bacillati</taxon>
        <taxon>Bacillota</taxon>
        <taxon>Bacilli</taxon>
        <taxon>Bacillales</taxon>
        <taxon>Paenibacillaceae</taxon>
        <taxon>Paenibacillus</taxon>
    </lineage>
</organism>
<proteinExistence type="predicted"/>
<evidence type="ECO:0000313" key="1">
    <source>
        <dbReference type="EMBL" id="MFC6331041.1"/>
    </source>
</evidence>
<protein>
    <recommendedName>
        <fullName evidence="3">DUF1292 domain-containing protein</fullName>
    </recommendedName>
</protein>
<reference evidence="2" key="1">
    <citation type="journal article" date="2019" name="Int. J. Syst. Evol. Microbiol.">
        <title>The Global Catalogue of Microorganisms (GCM) 10K type strain sequencing project: providing services to taxonomists for standard genome sequencing and annotation.</title>
        <authorList>
            <consortium name="The Broad Institute Genomics Platform"/>
            <consortium name="The Broad Institute Genome Sequencing Center for Infectious Disease"/>
            <person name="Wu L."/>
            <person name="Ma J."/>
        </authorList>
    </citation>
    <scope>NUCLEOTIDE SEQUENCE [LARGE SCALE GENOMIC DNA]</scope>
    <source>
        <strain evidence="2">PCU 280</strain>
    </source>
</reference>
<dbReference type="Proteomes" id="UP001596233">
    <property type="component" value="Unassembled WGS sequence"/>
</dbReference>